<comment type="caution">
    <text evidence="1">The sequence shown here is derived from an EMBL/GenBank/DDBJ whole genome shotgun (WGS) entry which is preliminary data.</text>
</comment>
<reference evidence="1" key="1">
    <citation type="journal article" date="2014" name="Front. Microbiol.">
        <title>High frequency of phylogenetically diverse reductive dehalogenase-homologous genes in deep subseafloor sedimentary metagenomes.</title>
        <authorList>
            <person name="Kawai M."/>
            <person name="Futagami T."/>
            <person name="Toyoda A."/>
            <person name="Takaki Y."/>
            <person name="Nishi S."/>
            <person name="Hori S."/>
            <person name="Arai W."/>
            <person name="Tsubouchi T."/>
            <person name="Morono Y."/>
            <person name="Uchiyama I."/>
            <person name="Ito T."/>
            <person name="Fujiyama A."/>
            <person name="Inagaki F."/>
            <person name="Takami H."/>
        </authorList>
    </citation>
    <scope>NUCLEOTIDE SEQUENCE</scope>
    <source>
        <strain evidence="1">Expedition CK06-06</strain>
    </source>
</reference>
<sequence length="217" mass="25216">IRPLQRPTSSIDIVLNDKVCSSTKTWNWQQGSMLSWLGEDCSSFIYNDFDGQKYVSKIVNTQTLRTIILDYPIYQVSSDVTFALSLNFARLAKLRPDYGYFNIDFSNIKKIDRNDGIFRVDLENSTQKLIVSFQDLLELFPKPSMEGAWHKVNHIDIAPDNKRFMFLHRWLDNKGQKFSRLITADVNGSDLYVLADEDMVSHCAWKNSFEIIAWARK</sequence>
<name>X1K610_9ZZZZ</name>
<feature type="non-terminal residue" evidence="1">
    <location>
        <position position="1"/>
    </location>
</feature>
<dbReference type="AlphaFoldDB" id="X1K610"/>
<feature type="non-terminal residue" evidence="1">
    <location>
        <position position="217"/>
    </location>
</feature>
<gene>
    <name evidence="1" type="ORF">S06H3_22688</name>
</gene>
<proteinExistence type="predicted"/>
<dbReference type="EMBL" id="BARV01012175">
    <property type="protein sequence ID" value="GAI02447.1"/>
    <property type="molecule type" value="Genomic_DNA"/>
</dbReference>
<organism evidence="1">
    <name type="scientific">marine sediment metagenome</name>
    <dbReference type="NCBI Taxonomy" id="412755"/>
    <lineage>
        <taxon>unclassified sequences</taxon>
        <taxon>metagenomes</taxon>
        <taxon>ecological metagenomes</taxon>
    </lineage>
</organism>
<evidence type="ECO:0000313" key="1">
    <source>
        <dbReference type="EMBL" id="GAI02447.1"/>
    </source>
</evidence>
<protein>
    <submittedName>
        <fullName evidence="1">Uncharacterized protein</fullName>
    </submittedName>
</protein>
<accession>X1K610</accession>